<keyword evidence="1" id="KW-0812">Transmembrane</keyword>
<evidence type="ECO:0000256" key="1">
    <source>
        <dbReference type="SAM" id="Phobius"/>
    </source>
</evidence>
<evidence type="ECO:0000259" key="2">
    <source>
        <dbReference type="Pfam" id="PF10099"/>
    </source>
</evidence>
<keyword evidence="1" id="KW-1133">Transmembrane helix</keyword>
<organism evidence="3">
    <name type="scientific">marine sediment metagenome</name>
    <dbReference type="NCBI Taxonomy" id="412755"/>
    <lineage>
        <taxon>unclassified sequences</taxon>
        <taxon>metagenomes</taxon>
        <taxon>ecological metagenomes</taxon>
    </lineage>
</organism>
<dbReference type="InterPro" id="IPR018764">
    <property type="entry name" value="RskA_C"/>
</dbReference>
<name>A0A0F9RTW5_9ZZZZ</name>
<dbReference type="PANTHER" id="PTHR37461">
    <property type="entry name" value="ANTI-SIGMA-K FACTOR RSKA"/>
    <property type="match status" value="1"/>
</dbReference>
<dbReference type="InterPro" id="IPR051474">
    <property type="entry name" value="Anti-sigma-K/W_factor"/>
</dbReference>
<accession>A0A0F9RTW5</accession>
<comment type="caution">
    <text evidence="3">The sequence shown here is derived from an EMBL/GenBank/DDBJ whole genome shotgun (WGS) entry which is preliminary data.</text>
</comment>
<feature type="domain" description="Anti-sigma K factor RskA C-terminal" evidence="2">
    <location>
        <begin position="103"/>
        <end position="228"/>
    </location>
</feature>
<dbReference type="Pfam" id="PF10099">
    <property type="entry name" value="RskA_C"/>
    <property type="match status" value="1"/>
</dbReference>
<dbReference type="GO" id="GO:0006417">
    <property type="term" value="P:regulation of translation"/>
    <property type="evidence" value="ECO:0007669"/>
    <property type="project" value="TreeGrafter"/>
</dbReference>
<dbReference type="EMBL" id="LAZR01000712">
    <property type="protein sequence ID" value="KKN59890.1"/>
    <property type="molecule type" value="Genomic_DNA"/>
</dbReference>
<reference evidence="3" key="1">
    <citation type="journal article" date="2015" name="Nature">
        <title>Complex archaea that bridge the gap between prokaryotes and eukaryotes.</title>
        <authorList>
            <person name="Spang A."/>
            <person name="Saw J.H."/>
            <person name="Jorgensen S.L."/>
            <person name="Zaremba-Niedzwiedzka K."/>
            <person name="Martijn J."/>
            <person name="Lind A.E."/>
            <person name="van Eijk R."/>
            <person name="Schleper C."/>
            <person name="Guy L."/>
            <person name="Ettema T.J."/>
        </authorList>
    </citation>
    <scope>NUCLEOTIDE SEQUENCE</scope>
</reference>
<protein>
    <recommendedName>
        <fullName evidence="2">Anti-sigma K factor RskA C-terminal domain-containing protein</fullName>
    </recommendedName>
</protein>
<dbReference type="PANTHER" id="PTHR37461:SF1">
    <property type="entry name" value="ANTI-SIGMA-K FACTOR RSKA"/>
    <property type="match status" value="1"/>
</dbReference>
<sequence>MKKTPERIEMLAAEYVLGSLHGLARKRFERWMMESAKAREEVWFWEQKLGSLSADVPAVTPPSSVWDSIENRLWQKGSQKAAPTGKAQARANHRWFWPSWSAVATAAAVVMAFVLIQPSSEVPQTQLSGAIVQTDTSDPLWLVSETGQGNLLKLRSVAASAADTGKDYELWIVPENGQPLSLGVIPAGGLHEVILTDKTRQALSQSRTLAISLEPLGGSPTGEPTGPILHVAQLYEL</sequence>
<proteinExistence type="predicted"/>
<feature type="transmembrane region" description="Helical" evidence="1">
    <location>
        <begin position="95"/>
        <end position="116"/>
    </location>
</feature>
<evidence type="ECO:0000313" key="3">
    <source>
        <dbReference type="EMBL" id="KKN59890.1"/>
    </source>
</evidence>
<gene>
    <name evidence="3" type="ORF">LCGC14_0537670</name>
</gene>
<dbReference type="AlphaFoldDB" id="A0A0F9RTW5"/>
<dbReference type="GO" id="GO:0005886">
    <property type="term" value="C:plasma membrane"/>
    <property type="evidence" value="ECO:0007669"/>
    <property type="project" value="InterPro"/>
</dbReference>
<dbReference type="GO" id="GO:0016989">
    <property type="term" value="F:sigma factor antagonist activity"/>
    <property type="evidence" value="ECO:0007669"/>
    <property type="project" value="TreeGrafter"/>
</dbReference>
<keyword evidence="1" id="KW-0472">Membrane</keyword>